<dbReference type="Gene3D" id="3.30.450.20">
    <property type="entry name" value="PAS domain"/>
    <property type="match status" value="2"/>
</dbReference>
<gene>
    <name evidence="11" type="ORF">PAECIP111891_00142</name>
</gene>
<dbReference type="Gene3D" id="6.10.340.10">
    <property type="match status" value="1"/>
</dbReference>
<feature type="transmembrane region" description="Helical" evidence="9">
    <location>
        <begin position="289"/>
        <end position="313"/>
    </location>
</feature>
<keyword evidence="7 9" id="KW-1133">Transmembrane helix</keyword>
<dbReference type="SMART" id="SM00304">
    <property type="entry name" value="HAMP"/>
    <property type="match status" value="1"/>
</dbReference>
<dbReference type="InterPro" id="IPR003660">
    <property type="entry name" value="HAMP_dom"/>
</dbReference>
<evidence type="ECO:0000256" key="5">
    <source>
        <dbReference type="ARBA" id="ARBA00022692"/>
    </source>
</evidence>
<feature type="domain" description="HAMP" evidence="10">
    <location>
        <begin position="310"/>
        <end position="362"/>
    </location>
</feature>
<keyword evidence="5 9" id="KW-0812">Transmembrane</keyword>
<evidence type="ECO:0000256" key="8">
    <source>
        <dbReference type="ARBA" id="ARBA00023136"/>
    </source>
</evidence>
<keyword evidence="6" id="KW-0418">Kinase</keyword>
<reference evidence="11" key="1">
    <citation type="submission" date="2022-01" db="EMBL/GenBank/DDBJ databases">
        <authorList>
            <person name="Criscuolo A."/>
        </authorList>
    </citation>
    <scope>NUCLEOTIDE SEQUENCE</scope>
    <source>
        <strain evidence="11">CIP111891</strain>
    </source>
</reference>
<evidence type="ECO:0000313" key="12">
    <source>
        <dbReference type="Proteomes" id="UP000838821"/>
    </source>
</evidence>
<comment type="subcellular location">
    <subcellularLocation>
        <location evidence="1">Cell membrane</location>
        <topology evidence="1">Multi-pass membrane protein</topology>
    </subcellularLocation>
</comment>
<dbReference type="CDD" id="cd12912">
    <property type="entry name" value="PDC2_MCP_like"/>
    <property type="match status" value="1"/>
</dbReference>
<dbReference type="InterPro" id="IPR010559">
    <property type="entry name" value="Sig_transdc_His_kin_internal"/>
</dbReference>
<keyword evidence="4" id="KW-0808">Transferase</keyword>
<comment type="caution">
    <text evidence="11">The sequence shown here is derived from an EMBL/GenBank/DDBJ whole genome shotgun (WGS) entry which is preliminary data.</text>
</comment>
<evidence type="ECO:0000259" key="10">
    <source>
        <dbReference type="PROSITE" id="PS50885"/>
    </source>
</evidence>
<evidence type="ECO:0000256" key="3">
    <source>
        <dbReference type="ARBA" id="ARBA00022553"/>
    </source>
</evidence>
<evidence type="ECO:0000256" key="6">
    <source>
        <dbReference type="ARBA" id="ARBA00022777"/>
    </source>
</evidence>
<dbReference type="Pfam" id="PF00672">
    <property type="entry name" value="HAMP"/>
    <property type="match status" value="1"/>
</dbReference>
<dbReference type="RefSeq" id="WP_236283995.1">
    <property type="nucleotide sequence ID" value="NZ_CAKMMW010000001.1"/>
</dbReference>
<keyword evidence="12" id="KW-1185">Reference proteome</keyword>
<dbReference type="InterPro" id="IPR003594">
    <property type="entry name" value="HATPase_dom"/>
</dbReference>
<dbReference type="Pfam" id="PF02743">
    <property type="entry name" value="dCache_1"/>
    <property type="match status" value="1"/>
</dbReference>
<dbReference type="CDD" id="cd06225">
    <property type="entry name" value="HAMP"/>
    <property type="match status" value="1"/>
</dbReference>
<dbReference type="Pfam" id="PF06580">
    <property type="entry name" value="His_kinase"/>
    <property type="match status" value="1"/>
</dbReference>
<dbReference type="PANTHER" id="PTHR34220:SF7">
    <property type="entry name" value="SENSOR HISTIDINE KINASE YPDA"/>
    <property type="match status" value="1"/>
</dbReference>
<accession>A0ABM9BPR0</accession>
<evidence type="ECO:0000256" key="7">
    <source>
        <dbReference type="ARBA" id="ARBA00022989"/>
    </source>
</evidence>
<dbReference type="Proteomes" id="UP000838821">
    <property type="component" value="Unassembled WGS sequence"/>
</dbReference>
<evidence type="ECO:0000256" key="2">
    <source>
        <dbReference type="ARBA" id="ARBA00022475"/>
    </source>
</evidence>
<keyword evidence="2" id="KW-1003">Cell membrane</keyword>
<dbReference type="Pfam" id="PF02518">
    <property type="entry name" value="HATPase_c"/>
    <property type="match status" value="1"/>
</dbReference>
<dbReference type="SUPFAM" id="SSF55874">
    <property type="entry name" value="ATPase domain of HSP90 chaperone/DNA topoisomerase II/histidine kinase"/>
    <property type="match status" value="1"/>
</dbReference>
<dbReference type="PANTHER" id="PTHR34220">
    <property type="entry name" value="SENSOR HISTIDINE KINASE YPDA"/>
    <property type="match status" value="1"/>
</dbReference>
<sequence>MIKQKVLTINAKLVCIILFFLCVPLLAFGTLWYTSSTESIEKNAIGYSEQLVRQINEQLDSYFEDLQRVTYPLLLHPQIQTFMKLDPNDQYERFAISKKISDELFPTILFGRPDIYGVSIVTKGGTVASSYNAIAAQASYDLYKDALTGEQNYKITGLSVIDTTTVLTITRRFVDTLSYQSAGLLVLHLKMNEIIKICEKIKLGQSGFVWIMDQDGKVVYHPDKEKWGKAVNEQNIRLTQEEPSGNSVVTINGTKKLILTERSSLTKWTLISEVPLNELNGDLVRWRNVTVWVGLLLVSLALFLVGGFSVYLTQSLSHLRRLMRRAEEGDLNVRAPEKRNDEIGGLNRSFNRMVGEIRRLIDEIQHSRQKEIEMELRQRESALLVMQSQINPHFLYNTLEIMNSYAIIEGVKPISRMATSLADIFRYSIGHPQQTVTLKDELRYISTYLEIQQERFKTLRVELKFHDEDHLNVLALRLMIQPLVENAFKHGYERHRIKPTYIGLTGERSEDGYLLRIIDQGKGMDNMLRNEYNQAFNNNDVNFRRDSAVITDGSSESIGLWNVHQRIRLSFGSPFGLYIAKSDETGTVVELMLKYATHK</sequence>
<evidence type="ECO:0000256" key="4">
    <source>
        <dbReference type="ARBA" id="ARBA00022679"/>
    </source>
</evidence>
<evidence type="ECO:0000256" key="1">
    <source>
        <dbReference type="ARBA" id="ARBA00004651"/>
    </source>
</evidence>
<keyword evidence="3" id="KW-0597">Phosphoprotein</keyword>
<dbReference type="SUPFAM" id="SSF158472">
    <property type="entry name" value="HAMP domain-like"/>
    <property type="match status" value="1"/>
</dbReference>
<dbReference type="InterPro" id="IPR050640">
    <property type="entry name" value="Bact_2-comp_sensor_kinase"/>
</dbReference>
<dbReference type="EMBL" id="CAKMMW010000001">
    <property type="protein sequence ID" value="CAH1191923.1"/>
    <property type="molecule type" value="Genomic_DNA"/>
</dbReference>
<evidence type="ECO:0000313" key="11">
    <source>
        <dbReference type="EMBL" id="CAH1191923.1"/>
    </source>
</evidence>
<keyword evidence="8 9" id="KW-0472">Membrane</keyword>
<dbReference type="InterPro" id="IPR036890">
    <property type="entry name" value="HATPase_C_sf"/>
</dbReference>
<name>A0ABM9BPR0_9BACL</name>
<protein>
    <recommendedName>
        <fullName evidence="10">HAMP domain-containing protein</fullName>
    </recommendedName>
</protein>
<dbReference type="InterPro" id="IPR033479">
    <property type="entry name" value="dCache_1"/>
</dbReference>
<dbReference type="PROSITE" id="PS50885">
    <property type="entry name" value="HAMP"/>
    <property type="match status" value="1"/>
</dbReference>
<feature type="transmembrane region" description="Helical" evidence="9">
    <location>
        <begin position="12"/>
        <end position="33"/>
    </location>
</feature>
<proteinExistence type="predicted"/>
<dbReference type="Gene3D" id="3.30.565.10">
    <property type="entry name" value="Histidine kinase-like ATPase, C-terminal domain"/>
    <property type="match status" value="1"/>
</dbReference>
<evidence type="ECO:0000256" key="9">
    <source>
        <dbReference type="SAM" id="Phobius"/>
    </source>
</evidence>
<organism evidence="11 12">
    <name type="scientific">Paenibacillus allorhizoplanae</name>
    <dbReference type="NCBI Taxonomy" id="2905648"/>
    <lineage>
        <taxon>Bacteria</taxon>
        <taxon>Bacillati</taxon>
        <taxon>Bacillota</taxon>
        <taxon>Bacilli</taxon>
        <taxon>Bacillales</taxon>
        <taxon>Paenibacillaceae</taxon>
        <taxon>Paenibacillus</taxon>
    </lineage>
</organism>